<gene>
    <name evidence="2" type="ORF">FKW44_016112</name>
</gene>
<sequence length="90" mass="10600">GRRKVFLEIQSVTIMRWSREERAFAVEAYFFNHQSVIATQRSFRTHFNVAPRGPVPDRKSIIALYNTTNVLREHFPGRLISRRGDLEWPA</sequence>
<dbReference type="InterPro" id="IPR032135">
    <property type="entry name" value="DUF4817"/>
</dbReference>
<reference evidence="3" key="1">
    <citation type="submission" date="2021-01" db="EMBL/GenBank/DDBJ databases">
        <title>Caligus Genome Assembly.</title>
        <authorList>
            <person name="Gallardo-Escarate C."/>
        </authorList>
    </citation>
    <scope>NUCLEOTIDE SEQUENCE [LARGE SCALE GENOMIC DNA]</scope>
</reference>
<feature type="non-terminal residue" evidence="2">
    <location>
        <position position="90"/>
    </location>
</feature>
<organism evidence="2 3">
    <name type="scientific">Caligus rogercresseyi</name>
    <name type="common">Sea louse</name>
    <dbReference type="NCBI Taxonomy" id="217165"/>
    <lineage>
        <taxon>Eukaryota</taxon>
        <taxon>Metazoa</taxon>
        <taxon>Ecdysozoa</taxon>
        <taxon>Arthropoda</taxon>
        <taxon>Crustacea</taxon>
        <taxon>Multicrustacea</taxon>
        <taxon>Hexanauplia</taxon>
        <taxon>Copepoda</taxon>
        <taxon>Siphonostomatoida</taxon>
        <taxon>Caligidae</taxon>
        <taxon>Caligus</taxon>
    </lineage>
</organism>
<dbReference type="Pfam" id="PF16087">
    <property type="entry name" value="DUF4817"/>
    <property type="match status" value="1"/>
</dbReference>
<keyword evidence="3" id="KW-1185">Reference proteome</keyword>
<evidence type="ECO:0000313" key="2">
    <source>
        <dbReference type="EMBL" id="QQP41668.1"/>
    </source>
</evidence>
<dbReference type="Proteomes" id="UP000595437">
    <property type="component" value="Chromosome 11"/>
</dbReference>
<evidence type="ECO:0000313" key="3">
    <source>
        <dbReference type="Proteomes" id="UP000595437"/>
    </source>
</evidence>
<accession>A0A7T8H1D1</accession>
<protein>
    <submittedName>
        <fullName evidence="2">Transposable element Tc3 transposase</fullName>
    </submittedName>
</protein>
<name>A0A7T8H1D1_CALRO</name>
<dbReference type="AlphaFoldDB" id="A0A7T8H1D1"/>
<feature type="non-terminal residue" evidence="2">
    <location>
        <position position="1"/>
    </location>
</feature>
<feature type="domain" description="DUF4817" evidence="1">
    <location>
        <begin position="20"/>
        <end position="64"/>
    </location>
</feature>
<dbReference type="OrthoDB" id="7976467at2759"/>
<proteinExistence type="predicted"/>
<dbReference type="EMBL" id="CP045900">
    <property type="protein sequence ID" value="QQP41668.1"/>
    <property type="molecule type" value="Genomic_DNA"/>
</dbReference>
<evidence type="ECO:0000259" key="1">
    <source>
        <dbReference type="Pfam" id="PF16087"/>
    </source>
</evidence>